<dbReference type="Pfam" id="PF00874">
    <property type="entry name" value="PRD"/>
    <property type="match status" value="2"/>
</dbReference>
<dbReference type="Gene3D" id="1.10.10.10">
    <property type="entry name" value="Winged helix-like DNA-binding domain superfamily/Winged helix DNA-binding domain"/>
    <property type="match status" value="1"/>
</dbReference>
<dbReference type="Gene3D" id="3.40.930.10">
    <property type="entry name" value="Mannitol-specific EII, Chain A"/>
    <property type="match status" value="1"/>
</dbReference>
<evidence type="ECO:0000256" key="1">
    <source>
        <dbReference type="ARBA" id="ARBA00022679"/>
    </source>
</evidence>
<feature type="domain" description="PRD" evidence="8">
    <location>
        <begin position="300"/>
        <end position="407"/>
    </location>
</feature>
<keyword evidence="5" id="KW-0804">Transcription</keyword>
<dbReference type="Gene3D" id="1.10.1790.10">
    <property type="entry name" value="PRD domain"/>
    <property type="match status" value="2"/>
</dbReference>
<dbReference type="Pfam" id="PF08279">
    <property type="entry name" value="HTH_11"/>
    <property type="match status" value="1"/>
</dbReference>
<keyword evidence="3" id="KW-0805">Transcription regulation</keyword>
<dbReference type="InterPro" id="IPR036388">
    <property type="entry name" value="WH-like_DNA-bd_sf"/>
</dbReference>
<dbReference type="AlphaFoldDB" id="A0A2T0VWI5"/>
<dbReference type="InterPro" id="IPR036634">
    <property type="entry name" value="PRD_sf"/>
</dbReference>
<dbReference type="Proteomes" id="UP000238205">
    <property type="component" value="Unassembled WGS sequence"/>
</dbReference>
<dbReference type="GO" id="GO:0006355">
    <property type="term" value="P:regulation of DNA-templated transcription"/>
    <property type="evidence" value="ECO:0007669"/>
    <property type="project" value="InterPro"/>
</dbReference>
<evidence type="ECO:0000256" key="5">
    <source>
        <dbReference type="ARBA" id="ARBA00023163"/>
    </source>
</evidence>
<dbReference type="SUPFAM" id="SSF55804">
    <property type="entry name" value="Phoshotransferase/anion transport protein"/>
    <property type="match status" value="1"/>
</dbReference>
<evidence type="ECO:0000256" key="4">
    <source>
        <dbReference type="ARBA" id="ARBA00023159"/>
    </source>
</evidence>
<dbReference type="InterPro" id="IPR013011">
    <property type="entry name" value="PTS_EIIB_2"/>
</dbReference>
<organism evidence="9 10">
    <name type="scientific">Alkalibacterium olivapovliticus</name>
    <dbReference type="NCBI Taxonomy" id="99907"/>
    <lineage>
        <taxon>Bacteria</taxon>
        <taxon>Bacillati</taxon>
        <taxon>Bacillota</taxon>
        <taxon>Bacilli</taxon>
        <taxon>Lactobacillales</taxon>
        <taxon>Carnobacteriaceae</taxon>
        <taxon>Alkalibacterium</taxon>
    </lineage>
</organism>
<keyword evidence="1" id="KW-0808">Transferase</keyword>
<dbReference type="Gene3D" id="3.40.50.2300">
    <property type="match status" value="1"/>
</dbReference>
<evidence type="ECO:0000259" key="8">
    <source>
        <dbReference type="PROSITE" id="PS51372"/>
    </source>
</evidence>
<feature type="domain" description="PTS EIIB type-2" evidence="7">
    <location>
        <begin position="410"/>
        <end position="502"/>
    </location>
</feature>
<feature type="domain" description="PTS EIIA type-2" evidence="6">
    <location>
        <begin position="520"/>
        <end position="663"/>
    </location>
</feature>
<dbReference type="PROSITE" id="PS51372">
    <property type="entry name" value="PRD_2"/>
    <property type="match status" value="2"/>
</dbReference>
<proteinExistence type="predicted"/>
<keyword evidence="2" id="KW-0677">Repeat</keyword>
<dbReference type="InterPro" id="IPR003501">
    <property type="entry name" value="PTS_EIIB_2/3"/>
</dbReference>
<reference evidence="9 10" key="1">
    <citation type="submission" date="2018-03" db="EMBL/GenBank/DDBJ databases">
        <title>Genomic Encyclopedia of Archaeal and Bacterial Type Strains, Phase II (KMG-II): from individual species to whole genera.</title>
        <authorList>
            <person name="Goeker M."/>
        </authorList>
    </citation>
    <scope>NUCLEOTIDE SEQUENCE [LARGE SCALE GENOMIC DNA]</scope>
    <source>
        <strain evidence="9 10">DSM 13175</strain>
    </source>
</reference>
<dbReference type="PANTHER" id="PTHR30185:SF18">
    <property type="entry name" value="TRANSCRIPTIONAL REGULATOR MTLR"/>
    <property type="match status" value="1"/>
</dbReference>
<dbReference type="GO" id="GO:0009401">
    <property type="term" value="P:phosphoenolpyruvate-dependent sugar phosphotransferase system"/>
    <property type="evidence" value="ECO:0007669"/>
    <property type="project" value="InterPro"/>
</dbReference>
<keyword evidence="10" id="KW-1185">Reference proteome</keyword>
<dbReference type="InterPro" id="IPR050661">
    <property type="entry name" value="BglG_antiterminators"/>
</dbReference>
<dbReference type="Pfam" id="PF00359">
    <property type="entry name" value="PTS_EIIA_2"/>
    <property type="match status" value="1"/>
</dbReference>
<dbReference type="InterPro" id="IPR002178">
    <property type="entry name" value="PTS_EIIA_type-2_dom"/>
</dbReference>
<dbReference type="PROSITE" id="PS51094">
    <property type="entry name" value="PTS_EIIA_TYPE_2"/>
    <property type="match status" value="1"/>
</dbReference>
<dbReference type="CDD" id="cd05568">
    <property type="entry name" value="PTS_IIB_bgl_like"/>
    <property type="match status" value="1"/>
</dbReference>
<dbReference type="Pfam" id="PF05043">
    <property type="entry name" value="Mga"/>
    <property type="match status" value="1"/>
</dbReference>
<dbReference type="OrthoDB" id="3710983at2"/>
<name>A0A2T0VWI5_9LACT</name>
<dbReference type="SUPFAM" id="SSF52794">
    <property type="entry name" value="PTS system IIB component-like"/>
    <property type="match status" value="1"/>
</dbReference>
<dbReference type="InterPro" id="IPR036390">
    <property type="entry name" value="WH_DNA-bd_sf"/>
</dbReference>
<dbReference type="InterPro" id="IPR011608">
    <property type="entry name" value="PRD"/>
</dbReference>
<evidence type="ECO:0000313" key="10">
    <source>
        <dbReference type="Proteomes" id="UP000238205"/>
    </source>
</evidence>
<gene>
    <name evidence="9" type="ORF">CLV38_13217</name>
</gene>
<feature type="domain" description="PRD" evidence="8">
    <location>
        <begin position="186"/>
        <end position="294"/>
    </location>
</feature>
<dbReference type="PANTHER" id="PTHR30185">
    <property type="entry name" value="CRYPTIC BETA-GLUCOSIDE BGL OPERON ANTITERMINATOR"/>
    <property type="match status" value="1"/>
</dbReference>
<evidence type="ECO:0000256" key="3">
    <source>
        <dbReference type="ARBA" id="ARBA00023015"/>
    </source>
</evidence>
<protein>
    <submittedName>
        <fullName evidence="9">Lichenan operon transcriptional antiterminator</fullName>
    </submittedName>
</protein>
<evidence type="ECO:0000259" key="6">
    <source>
        <dbReference type="PROSITE" id="PS51094"/>
    </source>
</evidence>
<dbReference type="InterPro" id="IPR013196">
    <property type="entry name" value="HTH_11"/>
</dbReference>
<comment type="caution">
    <text evidence="9">The sequence shown here is derived from an EMBL/GenBank/DDBJ whole genome shotgun (WGS) entry which is preliminary data.</text>
</comment>
<dbReference type="Pfam" id="PF02302">
    <property type="entry name" value="PTS_IIB"/>
    <property type="match status" value="1"/>
</dbReference>
<dbReference type="PROSITE" id="PS51099">
    <property type="entry name" value="PTS_EIIB_TYPE_2"/>
    <property type="match status" value="1"/>
</dbReference>
<accession>A0A2T0VWI5</accession>
<dbReference type="InterPro" id="IPR016152">
    <property type="entry name" value="PTrfase/Anion_transptr"/>
</dbReference>
<dbReference type="InterPro" id="IPR007737">
    <property type="entry name" value="Mga_HTH"/>
</dbReference>
<dbReference type="EMBL" id="PVTO01000032">
    <property type="protein sequence ID" value="PRY76186.1"/>
    <property type="molecule type" value="Genomic_DNA"/>
</dbReference>
<dbReference type="GO" id="GO:0008982">
    <property type="term" value="F:protein-N(PI)-phosphohistidine-sugar phosphotransferase activity"/>
    <property type="evidence" value="ECO:0007669"/>
    <property type="project" value="InterPro"/>
</dbReference>
<keyword evidence="4" id="KW-0010">Activator</keyword>
<dbReference type="RefSeq" id="WP_106195877.1">
    <property type="nucleotide sequence ID" value="NZ_PVTO01000032.1"/>
</dbReference>
<sequence>MSNIELKIVQFLFDHEHQYLSSQEIAESNNVSDKTVRKYIKALNTTLNDYGAIIEVKKGSGYRLNVSNNKLFYQLLDHIREQKNMVEDSKLLTDNEDREKYILNYVLLENQQLTIDDLAEVMFISKSTVSLVIQLIKARLNKFKLEITYDQDGYIVIEGKEVYKRRFILQYFFSSSLFDQYINTDLIDYQYEGFSAETIFIVVLEKCREFDVQLSDFVLQNLVLHIALAIKRNEKGFAINKVDVDETIEYSKELLVAKKIVASIEKLINIKFSQDEANYIALHLKSKSTNQKIINENQKKLELSIQSQLVEALGNLRNQNRISFSIDHQLIMGLKTHFEPLLNRLKLNISLKNPLQDEIKEKYSDVFDMTKDYFSHMPILSQYEIDDHEWAYITLHILSAIERYKRDTKVNVIVLCATGLGSAQMLKSRLENEFSANINILEVTSYYQLNDKMLENVDLIITTINISTSFYNIPVVKVSVFLNRQDIDSLNEHIKHYPVQKDTNDEINAVDKRSNDLFNRYFDKTRFMVFNAPVSREDVLLSMTQTLTDAGQSSFDEDFKNQIHIREQLGTLAFTKTVAFPHPAQPVGINSEIVVGLIPAGIKWDSDHPSIKVLVLMSPSRIKNKGLDTINSGLAELISHEDNITSILEQASFEQFRHLFMRTLTAKGE</sequence>
<evidence type="ECO:0000259" key="7">
    <source>
        <dbReference type="PROSITE" id="PS51099"/>
    </source>
</evidence>
<dbReference type="SUPFAM" id="SSF46785">
    <property type="entry name" value="Winged helix' DNA-binding domain"/>
    <property type="match status" value="1"/>
</dbReference>
<evidence type="ECO:0000313" key="9">
    <source>
        <dbReference type="EMBL" id="PRY76186.1"/>
    </source>
</evidence>
<dbReference type="InterPro" id="IPR036095">
    <property type="entry name" value="PTS_EIIB-like_sf"/>
</dbReference>
<evidence type="ECO:0000256" key="2">
    <source>
        <dbReference type="ARBA" id="ARBA00022737"/>
    </source>
</evidence>
<dbReference type="SUPFAM" id="SSF63520">
    <property type="entry name" value="PTS-regulatory domain, PRD"/>
    <property type="match status" value="2"/>
</dbReference>